<accession>A0A9N9SZH1</accession>
<proteinExistence type="predicted"/>
<sequence length="132" mass="15088">MYCPLCNTELQLKQINFTEAIYLCTNISCSYPTNNKCTVVKRRLEEIKRIRKHPKTNKAKYKSCHGSDNNSDNNTDFDLDELVSSTLMHLNPSSLEQANIDNENGNHLSESVKNEQVFDKELEEFLNGLGNS</sequence>
<keyword evidence="3" id="KW-1185">Reference proteome</keyword>
<evidence type="ECO:0000313" key="3">
    <source>
        <dbReference type="Proteomes" id="UP001153709"/>
    </source>
</evidence>
<feature type="compositionally biased region" description="Basic residues" evidence="1">
    <location>
        <begin position="51"/>
        <end position="63"/>
    </location>
</feature>
<protein>
    <submittedName>
        <fullName evidence="2">Uncharacterized protein</fullName>
    </submittedName>
</protein>
<dbReference type="AlphaFoldDB" id="A0A9N9SZH1"/>
<dbReference type="OrthoDB" id="6160353at2759"/>
<feature type="region of interest" description="Disordered" evidence="1">
    <location>
        <begin position="51"/>
        <end position="78"/>
    </location>
</feature>
<evidence type="ECO:0000256" key="1">
    <source>
        <dbReference type="SAM" id="MobiDB-lite"/>
    </source>
</evidence>
<dbReference type="EMBL" id="OU898278">
    <property type="protein sequence ID" value="CAG9832378.1"/>
    <property type="molecule type" value="Genomic_DNA"/>
</dbReference>
<gene>
    <name evidence="2" type="ORF">DIABBA_LOCUS5878</name>
</gene>
<dbReference type="Proteomes" id="UP001153709">
    <property type="component" value="Chromosome 3"/>
</dbReference>
<name>A0A9N9SZH1_DIABA</name>
<evidence type="ECO:0000313" key="2">
    <source>
        <dbReference type="EMBL" id="CAG9832378.1"/>
    </source>
</evidence>
<organism evidence="2 3">
    <name type="scientific">Diabrotica balteata</name>
    <name type="common">Banded cucumber beetle</name>
    <dbReference type="NCBI Taxonomy" id="107213"/>
    <lineage>
        <taxon>Eukaryota</taxon>
        <taxon>Metazoa</taxon>
        <taxon>Ecdysozoa</taxon>
        <taxon>Arthropoda</taxon>
        <taxon>Hexapoda</taxon>
        <taxon>Insecta</taxon>
        <taxon>Pterygota</taxon>
        <taxon>Neoptera</taxon>
        <taxon>Endopterygota</taxon>
        <taxon>Coleoptera</taxon>
        <taxon>Polyphaga</taxon>
        <taxon>Cucujiformia</taxon>
        <taxon>Chrysomeloidea</taxon>
        <taxon>Chrysomelidae</taxon>
        <taxon>Galerucinae</taxon>
        <taxon>Diabroticina</taxon>
        <taxon>Diabroticites</taxon>
        <taxon>Diabrotica</taxon>
    </lineage>
</organism>
<reference evidence="2" key="1">
    <citation type="submission" date="2022-01" db="EMBL/GenBank/DDBJ databases">
        <authorList>
            <person name="King R."/>
        </authorList>
    </citation>
    <scope>NUCLEOTIDE SEQUENCE</scope>
</reference>